<evidence type="ECO:0000256" key="7">
    <source>
        <dbReference type="SAM" id="Phobius"/>
    </source>
</evidence>
<feature type="transmembrane region" description="Helical" evidence="7">
    <location>
        <begin position="290"/>
        <end position="315"/>
    </location>
</feature>
<evidence type="ECO:0000313" key="10">
    <source>
        <dbReference type="EMBL" id="QIA09414.1"/>
    </source>
</evidence>
<accession>A0A6C0RFX9</accession>
<dbReference type="RefSeq" id="WP_163348385.1">
    <property type="nucleotide sequence ID" value="NZ_CP048409.1"/>
</dbReference>
<feature type="transmembrane region" description="Helical" evidence="7">
    <location>
        <begin position="374"/>
        <end position="397"/>
    </location>
</feature>
<dbReference type="Pfam" id="PF02687">
    <property type="entry name" value="FtsX"/>
    <property type="match status" value="1"/>
</dbReference>
<reference evidence="10 11" key="1">
    <citation type="submission" date="2020-02" db="EMBL/GenBank/DDBJ databases">
        <title>Genome sequencing for Draconibacterium sp. strain M1.</title>
        <authorList>
            <person name="Park S.-J."/>
        </authorList>
    </citation>
    <scope>NUCLEOTIDE SEQUENCE [LARGE SCALE GENOMIC DNA]</scope>
    <source>
        <strain evidence="10 11">M1</strain>
    </source>
</reference>
<evidence type="ECO:0000259" key="9">
    <source>
        <dbReference type="Pfam" id="PF12704"/>
    </source>
</evidence>
<dbReference type="PANTHER" id="PTHR30572">
    <property type="entry name" value="MEMBRANE COMPONENT OF TRANSPORTER-RELATED"/>
    <property type="match status" value="1"/>
</dbReference>
<feature type="transmembrane region" description="Helical" evidence="7">
    <location>
        <begin position="21"/>
        <end position="46"/>
    </location>
</feature>
<feature type="transmembrane region" description="Helical" evidence="7">
    <location>
        <begin position="339"/>
        <end position="362"/>
    </location>
</feature>
<dbReference type="InterPro" id="IPR050250">
    <property type="entry name" value="Macrolide_Exporter_MacB"/>
</dbReference>
<evidence type="ECO:0000313" key="11">
    <source>
        <dbReference type="Proteomes" id="UP000474630"/>
    </source>
</evidence>
<evidence type="ECO:0000256" key="4">
    <source>
        <dbReference type="ARBA" id="ARBA00022989"/>
    </source>
</evidence>
<evidence type="ECO:0000256" key="1">
    <source>
        <dbReference type="ARBA" id="ARBA00004651"/>
    </source>
</evidence>
<dbReference type="GO" id="GO:0022857">
    <property type="term" value="F:transmembrane transporter activity"/>
    <property type="evidence" value="ECO:0007669"/>
    <property type="project" value="TreeGrafter"/>
</dbReference>
<evidence type="ECO:0000259" key="8">
    <source>
        <dbReference type="Pfam" id="PF02687"/>
    </source>
</evidence>
<evidence type="ECO:0000256" key="3">
    <source>
        <dbReference type="ARBA" id="ARBA00022692"/>
    </source>
</evidence>
<keyword evidence="4 7" id="KW-1133">Transmembrane helix</keyword>
<evidence type="ECO:0000256" key="6">
    <source>
        <dbReference type="ARBA" id="ARBA00038076"/>
    </source>
</evidence>
<dbReference type="KEGG" id="drc:G0Q07_17630"/>
<sequence>MRSTTLFFENMSVAFTSVKSNLLRTTLTVMIIAVGITALVGILTAIDSIKNSITKEFAVMGANTFSISSGGLRTQGNVRYRTKNYSYISYYQAKEFKELFDFPATTSVSVSSTGAATLKYQSEKTNPNIAVRGIDENYLGTAGYEIGVGRSFSTHDIEAGRSVVLLGSDLANRLFKGGEDPLQKVVSIGGGKYKVVGVLKQKGSGFGMSSDMVCFIPFSNSRAYFSRPNMNFDVQVKVDRPELMDAAVGQAEATFRVVRNLDPLDESDFSIEKSDNLANMLLENIKNITLVATIIGLITLFGAAIGLMNIMLVTVTERTREIGVRKAIGAKSNTVKQQFLMEAILVGQMGGFVGIILGILAGNGVAKLIGSPFFIPWIWIILGVVLCFVVGIISGYYPAQKASKLDPIESLRYE</sequence>
<keyword evidence="2" id="KW-1003">Cell membrane</keyword>
<protein>
    <submittedName>
        <fullName evidence="10">FtsX-like permease family protein</fullName>
    </submittedName>
</protein>
<keyword evidence="5 7" id="KW-0472">Membrane</keyword>
<keyword evidence="3 7" id="KW-0812">Transmembrane</keyword>
<organism evidence="10 11">
    <name type="scientific">Draconibacterium halophilum</name>
    <dbReference type="NCBI Taxonomy" id="2706887"/>
    <lineage>
        <taxon>Bacteria</taxon>
        <taxon>Pseudomonadati</taxon>
        <taxon>Bacteroidota</taxon>
        <taxon>Bacteroidia</taxon>
        <taxon>Marinilabiliales</taxon>
        <taxon>Prolixibacteraceae</taxon>
        <taxon>Draconibacterium</taxon>
    </lineage>
</organism>
<evidence type="ECO:0000256" key="2">
    <source>
        <dbReference type="ARBA" id="ARBA00022475"/>
    </source>
</evidence>
<name>A0A6C0RFX9_9BACT</name>
<dbReference type="Pfam" id="PF12704">
    <property type="entry name" value="MacB_PCD"/>
    <property type="match status" value="1"/>
</dbReference>
<dbReference type="AlphaFoldDB" id="A0A6C0RFX9"/>
<keyword evidence="11" id="KW-1185">Reference proteome</keyword>
<comment type="similarity">
    <text evidence="6">Belongs to the ABC-4 integral membrane protein family.</text>
</comment>
<dbReference type="Proteomes" id="UP000474630">
    <property type="component" value="Chromosome"/>
</dbReference>
<evidence type="ECO:0000256" key="5">
    <source>
        <dbReference type="ARBA" id="ARBA00023136"/>
    </source>
</evidence>
<dbReference type="PANTHER" id="PTHR30572:SF4">
    <property type="entry name" value="ABC TRANSPORTER PERMEASE YTRF"/>
    <property type="match status" value="1"/>
</dbReference>
<dbReference type="GO" id="GO:0005886">
    <property type="term" value="C:plasma membrane"/>
    <property type="evidence" value="ECO:0007669"/>
    <property type="project" value="UniProtKB-SubCell"/>
</dbReference>
<dbReference type="InterPro" id="IPR003838">
    <property type="entry name" value="ABC3_permease_C"/>
</dbReference>
<proteinExistence type="inferred from homology"/>
<dbReference type="InterPro" id="IPR025857">
    <property type="entry name" value="MacB_PCD"/>
</dbReference>
<feature type="domain" description="MacB-like periplasmic core" evidence="9">
    <location>
        <begin position="25"/>
        <end position="253"/>
    </location>
</feature>
<feature type="domain" description="ABC3 transporter permease C-terminal" evidence="8">
    <location>
        <begin position="294"/>
        <end position="407"/>
    </location>
</feature>
<gene>
    <name evidence="10" type="ORF">G0Q07_17630</name>
</gene>
<comment type="subcellular location">
    <subcellularLocation>
        <location evidence="1">Cell membrane</location>
        <topology evidence="1">Multi-pass membrane protein</topology>
    </subcellularLocation>
</comment>
<dbReference type="EMBL" id="CP048409">
    <property type="protein sequence ID" value="QIA09414.1"/>
    <property type="molecule type" value="Genomic_DNA"/>
</dbReference>